<reference evidence="2 3" key="1">
    <citation type="submission" date="2020-08" db="EMBL/GenBank/DDBJ databases">
        <title>Genomic Encyclopedia of Type Strains, Phase III (KMG-III): the genomes of soil and plant-associated and newly described type strains.</title>
        <authorList>
            <person name="Whitman W."/>
        </authorList>
    </citation>
    <scope>NUCLEOTIDE SEQUENCE [LARGE SCALE GENOMIC DNA]</scope>
    <source>
        <strain evidence="2 3">CECT 3287</strain>
    </source>
</reference>
<keyword evidence="1" id="KW-0472">Membrane</keyword>
<evidence type="ECO:0000256" key="1">
    <source>
        <dbReference type="SAM" id="Phobius"/>
    </source>
</evidence>
<keyword evidence="1" id="KW-1133">Transmembrane helix</keyword>
<comment type="caution">
    <text evidence="2">The sequence shown here is derived from an EMBL/GenBank/DDBJ whole genome shotgun (WGS) entry which is preliminary data.</text>
</comment>
<keyword evidence="1" id="KW-0812">Transmembrane</keyword>
<organism evidence="2 3">
    <name type="scientific">Actinoplanes campanulatus</name>
    <dbReference type="NCBI Taxonomy" id="113559"/>
    <lineage>
        <taxon>Bacteria</taxon>
        <taxon>Bacillati</taxon>
        <taxon>Actinomycetota</taxon>
        <taxon>Actinomycetes</taxon>
        <taxon>Micromonosporales</taxon>
        <taxon>Micromonosporaceae</taxon>
        <taxon>Actinoplanes</taxon>
    </lineage>
</organism>
<gene>
    <name evidence="2" type="ORF">FHR83_005546</name>
</gene>
<evidence type="ECO:0000313" key="3">
    <source>
        <dbReference type="Proteomes" id="UP000590749"/>
    </source>
</evidence>
<dbReference type="AlphaFoldDB" id="A0A7W5AKC5"/>
<sequence length="158" mass="16563">MDDIGGSYMAGEWAAKPGGRGKGGSGQRLAGLVRRVRVAVPEMGVEVMGENVAMIGEERGLRVTASVFGRTLWVIAGAIPFFYLAARAEVAWMEGLSDNGTGSVIGTALTWAVLLALFLGAMLYRFRGAKIAAASGWALSLLPAVGLFALLYSCMYVG</sequence>
<dbReference type="EMBL" id="JACHXF010000012">
    <property type="protein sequence ID" value="MBB3097862.1"/>
    <property type="molecule type" value="Genomic_DNA"/>
</dbReference>
<feature type="transmembrane region" description="Helical" evidence="1">
    <location>
        <begin position="105"/>
        <end position="124"/>
    </location>
</feature>
<protein>
    <submittedName>
        <fullName evidence="2">Uncharacterized protein</fullName>
    </submittedName>
</protein>
<keyword evidence="3" id="KW-1185">Reference proteome</keyword>
<dbReference type="RefSeq" id="WP_183223337.1">
    <property type="nucleotide sequence ID" value="NZ_BMPW01000009.1"/>
</dbReference>
<feature type="transmembrane region" description="Helical" evidence="1">
    <location>
        <begin position="67"/>
        <end position="85"/>
    </location>
</feature>
<proteinExistence type="predicted"/>
<feature type="transmembrane region" description="Helical" evidence="1">
    <location>
        <begin position="131"/>
        <end position="152"/>
    </location>
</feature>
<accession>A0A7W5AKC5</accession>
<evidence type="ECO:0000313" key="2">
    <source>
        <dbReference type="EMBL" id="MBB3097862.1"/>
    </source>
</evidence>
<dbReference type="Proteomes" id="UP000590749">
    <property type="component" value="Unassembled WGS sequence"/>
</dbReference>
<name>A0A7W5AKC5_9ACTN</name>